<proteinExistence type="predicted"/>
<dbReference type="Proteomes" id="UP001279410">
    <property type="component" value="Unassembled WGS sequence"/>
</dbReference>
<evidence type="ECO:0000313" key="2">
    <source>
        <dbReference type="EMBL" id="GLD52598.1"/>
    </source>
</evidence>
<comment type="caution">
    <text evidence="2">The sequence shown here is derived from an EMBL/GenBank/DDBJ whole genome shotgun (WGS) entry which is preliminary data.</text>
</comment>
<feature type="region of interest" description="Disordered" evidence="1">
    <location>
        <begin position="45"/>
        <end position="177"/>
    </location>
</feature>
<sequence>DTFQNKLEEGSVSILFSPPFPVLSLISSPPCAWEAQRGDLSVVVRSRRASRQLERKERAGDKVQDPRIKPLALRPVKVSEDETVQELSRPHRSNSKEQLSESSTHSLSGRGYSNMSHSYSPAAAYSQMDENKQDLPKKLVEPFGSSCQFESTGNEAFSLSEKRKEGVREREGESVQQ</sequence>
<reference evidence="2" key="1">
    <citation type="submission" date="2022-08" db="EMBL/GenBank/DDBJ databases">
        <title>Genome sequencing of akame (Lates japonicus).</title>
        <authorList>
            <person name="Hashiguchi Y."/>
            <person name="Takahashi H."/>
        </authorList>
    </citation>
    <scope>NUCLEOTIDE SEQUENCE</scope>
    <source>
        <strain evidence="2">Kochi</strain>
    </source>
</reference>
<feature type="non-terminal residue" evidence="2">
    <location>
        <position position="177"/>
    </location>
</feature>
<gene>
    <name evidence="2" type="ORF">AKAME5_000547300</name>
</gene>
<accession>A0AAD3MEK2</accession>
<name>A0AAD3MEK2_LATJO</name>
<feature type="compositionally biased region" description="Basic and acidic residues" evidence="1">
    <location>
        <begin position="160"/>
        <end position="177"/>
    </location>
</feature>
<feature type="compositionally biased region" description="Basic and acidic residues" evidence="1">
    <location>
        <begin position="51"/>
        <end position="68"/>
    </location>
</feature>
<organism evidence="2 3">
    <name type="scientific">Lates japonicus</name>
    <name type="common">Japanese lates</name>
    <dbReference type="NCBI Taxonomy" id="270547"/>
    <lineage>
        <taxon>Eukaryota</taxon>
        <taxon>Metazoa</taxon>
        <taxon>Chordata</taxon>
        <taxon>Craniata</taxon>
        <taxon>Vertebrata</taxon>
        <taxon>Euteleostomi</taxon>
        <taxon>Actinopterygii</taxon>
        <taxon>Neopterygii</taxon>
        <taxon>Teleostei</taxon>
        <taxon>Neoteleostei</taxon>
        <taxon>Acanthomorphata</taxon>
        <taxon>Carangaria</taxon>
        <taxon>Carangaria incertae sedis</taxon>
        <taxon>Centropomidae</taxon>
        <taxon>Lates</taxon>
    </lineage>
</organism>
<evidence type="ECO:0000313" key="3">
    <source>
        <dbReference type="Proteomes" id="UP001279410"/>
    </source>
</evidence>
<feature type="compositionally biased region" description="Polar residues" evidence="1">
    <location>
        <begin position="145"/>
        <end position="157"/>
    </location>
</feature>
<keyword evidence="3" id="KW-1185">Reference proteome</keyword>
<protein>
    <submittedName>
        <fullName evidence="2">Autism susceptibility gene 2 protein</fullName>
    </submittedName>
</protein>
<dbReference type="AlphaFoldDB" id="A0AAD3MEK2"/>
<dbReference type="EMBL" id="BRZM01000014">
    <property type="protein sequence ID" value="GLD52598.1"/>
    <property type="molecule type" value="Genomic_DNA"/>
</dbReference>
<feature type="compositionally biased region" description="Polar residues" evidence="1">
    <location>
        <begin position="100"/>
        <end position="119"/>
    </location>
</feature>
<feature type="compositionally biased region" description="Basic and acidic residues" evidence="1">
    <location>
        <begin position="129"/>
        <end position="140"/>
    </location>
</feature>
<evidence type="ECO:0000256" key="1">
    <source>
        <dbReference type="SAM" id="MobiDB-lite"/>
    </source>
</evidence>